<proteinExistence type="inferred from homology"/>
<dbReference type="Pfam" id="PF00656">
    <property type="entry name" value="Peptidase_C14"/>
    <property type="match status" value="1"/>
</dbReference>
<gene>
    <name evidence="3" type="ORF">GCM10011498_08200</name>
</gene>
<evidence type="ECO:0000313" key="4">
    <source>
        <dbReference type="Proteomes" id="UP000628017"/>
    </source>
</evidence>
<dbReference type="InterPro" id="IPR052039">
    <property type="entry name" value="Caspase-related_regulators"/>
</dbReference>
<organism evidence="3 4">
    <name type="scientific">Neptunicoccus cionae</name>
    <dbReference type="NCBI Taxonomy" id="2035344"/>
    <lineage>
        <taxon>Bacteria</taxon>
        <taxon>Pseudomonadati</taxon>
        <taxon>Pseudomonadota</taxon>
        <taxon>Alphaproteobacteria</taxon>
        <taxon>Rhodobacterales</taxon>
        <taxon>Paracoccaceae</taxon>
        <taxon>Neptunicoccus</taxon>
    </lineage>
</organism>
<comment type="caution">
    <text evidence="3">The sequence shown here is derived from an EMBL/GenBank/DDBJ whole genome shotgun (WGS) entry which is preliminary data.</text>
</comment>
<dbReference type="PANTHER" id="PTHR22576">
    <property type="entry name" value="MUCOSA ASSOCIATED LYMPHOID TISSUE LYMPHOMA TRANSLOCATION PROTEIN 1/PARACASPASE"/>
    <property type="match status" value="1"/>
</dbReference>
<feature type="domain" description="Caspase family p20" evidence="2">
    <location>
        <begin position="31"/>
        <end position="162"/>
    </location>
</feature>
<dbReference type="InterPro" id="IPR029030">
    <property type="entry name" value="Caspase-like_dom_sf"/>
</dbReference>
<dbReference type="AlphaFoldDB" id="A0A916QTF3"/>
<evidence type="ECO:0000256" key="1">
    <source>
        <dbReference type="ARBA" id="ARBA00010134"/>
    </source>
</evidence>
<dbReference type="GO" id="GO:0004197">
    <property type="term" value="F:cysteine-type endopeptidase activity"/>
    <property type="evidence" value="ECO:0007669"/>
    <property type="project" value="InterPro"/>
</dbReference>
<keyword evidence="4" id="KW-1185">Reference proteome</keyword>
<dbReference type="InterPro" id="IPR011600">
    <property type="entry name" value="Pept_C14_caspase"/>
</dbReference>
<comment type="similarity">
    <text evidence="1">Belongs to the peptidase C14A family.</text>
</comment>
<dbReference type="RefSeq" id="WP_188671159.1">
    <property type="nucleotide sequence ID" value="NZ_BMKA01000001.1"/>
</dbReference>
<reference evidence="3" key="2">
    <citation type="submission" date="2020-09" db="EMBL/GenBank/DDBJ databases">
        <authorList>
            <person name="Sun Q."/>
            <person name="Zhou Y."/>
        </authorList>
    </citation>
    <scope>NUCLEOTIDE SEQUENCE</scope>
    <source>
        <strain evidence="3">CGMCC 1.15880</strain>
    </source>
</reference>
<dbReference type="InterPro" id="IPR001309">
    <property type="entry name" value="Pept_C14_p20"/>
</dbReference>
<protein>
    <recommendedName>
        <fullName evidence="2">Caspase family p20 domain-containing protein</fullName>
    </recommendedName>
</protein>
<evidence type="ECO:0000313" key="3">
    <source>
        <dbReference type="EMBL" id="GGA10476.1"/>
    </source>
</evidence>
<dbReference type="SMART" id="SM00115">
    <property type="entry name" value="CASc"/>
    <property type="match status" value="1"/>
</dbReference>
<dbReference type="Proteomes" id="UP000628017">
    <property type="component" value="Unassembled WGS sequence"/>
</dbReference>
<dbReference type="PROSITE" id="PS50208">
    <property type="entry name" value="CASPASE_P20"/>
    <property type="match status" value="1"/>
</dbReference>
<name>A0A916QTF3_9RHOB</name>
<dbReference type="SUPFAM" id="SSF52129">
    <property type="entry name" value="Caspase-like"/>
    <property type="match status" value="1"/>
</dbReference>
<dbReference type="InterPro" id="IPR015917">
    <property type="entry name" value="Pept_C14A"/>
</dbReference>
<dbReference type="GO" id="GO:0006508">
    <property type="term" value="P:proteolysis"/>
    <property type="evidence" value="ECO:0007669"/>
    <property type="project" value="InterPro"/>
</dbReference>
<reference evidence="3" key="1">
    <citation type="journal article" date="2014" name="Int. J. Syst. Evol. Microbiol.">
        <title>Complete genome sequence of Corynebacterium casei LMG S-19264T (=DSM 44701T), isolated from a smear-ripened cheese.</title>
        <authorList>
            <consortium name="US DOE Joint Genome Institute (JGI-PGF)"/>
            <person name="Walter F."/>
            <person name="Albersmeier A."/>
            <person name="Kalinowski J."/>
            <person name="Ruckert C."/>
        </authorList>
    </citation>
    <scope>NUCLEOTIDE SEQUENCE</scope>
    <source>
        <strain evidence="3">CGMCC 1.15880</strain>
    </source>
</reference>
<accession>A0A916QTF3</accession>
<dbReference type="EMBL" id="BMKA01000001">
    <property type="protein sequence ID" value="GGA10476.1"/>
    <property type="molecule type" value="Genomic_DNA"/>
</dbReference>
<dbReference type="PANTHER" id="PTHR22576:SF37">
    <property type="entry name" value="MUCOSA-ASSOCIATED LYMPHOID TISSUE LYMPHOMA TRANSLOCATION PROTEIN 1"/>
    <property type="match status" value="1"/>
</dbReference>
<evidence type="ECO:0000259" key="2">
    <source>
        <dbReference type="PROSITE" id="PS50208"/>
    </source>
</evidence>
<dbReference type="Gene3D" id="3.40.50.1460">
    <property type="match status" value="1"/>
</dbReference>
<sequence length="534" mass="57539">MTFPLTRKTALALPLLALMLALLLAAPLFAKERVALLIGNSRYDNSALSLKNPANDVAAMAQRLAALGFVVISAQDASRTDMDRALGAFERQLKGAELGLFFYAGHGSQAGGENFLLATDFQGTTSAAVKQYSLTLGRVRDAFANAKPDAGIVILDACRDNPLAITLDQSGKPVGLARAKSATGLLVAYATDPGNVAFEGTGNNSIFTTALLKHINEPGLDVRLMFGRVRQDVVLRTRGAQVPWVEESLIGEFSMNPSMASGGREAMIARDIEMWRSVSSETTPQAYQTYLDAFPSGMFRDFATQRIARLSYSANLSQEEKPLKVAELDVTSDTSKIAAALGILGFAPQSRSAPDIEELELAAAAYRASLGKEAALTQDNLFADASRLLLYLGGNVGKQIQVDIAALSSIDQTLIVARDAYDELEQVAAGDENAKPILEQARADIAAIERAQTEVLSQLDQERAYYEELMAQANANFPDYMVERTIGIAVTRSAPVDDEKLASRAKLFLKHVNQAADAETQGSYQWLSDFLPQS</sequence>